<reference evidence="1" key="2">
    <citation type="submission" date="2021-02" db="EMBL/GenBank/DDBJ databases">
        <title>Aspergillus chevalieri M1 genome sequence.</title>
        <authorList>
            <person name="Kadooka C."/>
            <person name="Mori K."/>
            <person name="Futagami T."/>
        </authorList>
    </citation>
    <scope>NUCLEOTIDE SEQUENCE</scope>
    <source>
        <strain evidence="1">M1</strain>
    </source>
</reference>
<accession>A0A7R7VPJ1</accession>
<name>A0A7R7VPJ1_ASPCH</name>
<evidence type="ECO:0000313" key="2">
    <source>
        <dbReference type="Proteomes" id="UP000637239"/>
    </source>
</evidence>
<dbReference type="Proteomes" id="UP000637239">
    <property type="component" value="Chromosome 4"/>
</dbReference>
<dbReference type="KEGG" id="ache:ACHE_41001S"/>
<proteinExistence type="predicted"/>
<dbReference type="AlphaFoldDB" id="A0A7R7VPJ1"/>
<protein>
    <submittedName>
        <fullName evidence="1">Uncharacterized protein</fullName>
    </submittedName>
</protein>
<sequence>MPGGTVYNVSSGYQPEEGTYANGQSIPDLFTAGIIFTLADGNGTISNRTGSEDERPNIWEPYLGSLFKLAQDVRPSAKNFATGLTEFRERYASLEHSQDAQFSGRPSNHTMWKRSRQFTDLRDSSRANSTPASYGGLRNALSPLVSNWGSALEHIMLPARLLHKVDEEILVPNLF</sequence>
<dbReference type="RefSeq" id="XP_043136959.1">
    <property type="nucleotide sequence ID" value="XM_043279262.1"/>
</dbReference>
<keyword evidence="2" id="KW-1185">Reference proteome</keyword>
<evidence type="ECO:0000313" key="1">
    <source>
        <dbReference type="EMBL" id="BCR88437.1"/>
    </source>
</evidence>
<organism evidence="1 2">
    <name type="scientific">Aspergillus chevalieri</name>
    <name type="common">Eurotium chevalieri</name>
    <dbReference type="NCBI Taxonomy" id="182096"/>
    <lineage>
        <taxon>Eukaryota</taxon>
        <taxon>Fungi</taxon>
        <taxon>Dikarya</taxon>
        <taxon>Ascomycota</taxon>
        <taxon>Pezizomycotina</taxon>
        <taxon>Eurotiomycetes</taxon>
        <taxon>Eurotiomycetidae</taxon>
        <taxon>Eurotiales</taxon>
        <taxon>Aspergillaceae</taxon>
        <taxon>Aspergillus</taxon>
        <taxon>Aspergillus subgen. Aspergillus</taxon>
    </lineage>
</organism>
<dbReference type="GeneID" id="66982795"/>
<dbReference type="EMBL" id="AP024419">
    <property type="protein sequence ID" value="BCR88437.1"/>
    <property type="molecule type" value="Genomic_DNA"/>
</dbReference>
<reference evidence="1" key="1">
    <citation type="submission" date="2021-01" db="EMBL/GenBank/DDBJ databases">
        <authorList>
            <consortium name="Aspergillus chevalieri M1 genome sequencing consortium"/>
            <person name="Kazuki M."/>
            <person name="Futagami T."/>
        </authorList>
    </citation>
    <scope>NUCLEOTIDE SEQUENCE</scope>
    <source>
        <strain evidence="1">M1</strain>
    </source>
</reference>
<gene>
    <name evidence="1" type="ORF">ACHE_41001S</name>
</gene>